<dbReference type="Proteomes" id="UP000318053">
    <property type="component" value="Unassembled WGS sequence"/>
</dbReference>
<dbReference type="SUPFAM" id="SSF49785">
    <property type="entry name" value="Galactose-binding domain-like"/>
    <property type="match status" value="2"/>
</dbReference>
<keyword evidence="4" id="KW-0732">Signal</keyword>
<dbReference type="AlphaFoldDB" id="A0A5C5YDS0"/>
<dbReference type="InterPro" id="IPR006104">
    <property type="entry name" value="Glyco_hydro_2_N"/>
</dbReference>
<evidence type="ECO:0000259" key="6">
    <source>
        <dbReference type="Pfam" id="PF02836"/>
    </source>
</evidence>
<gene>
    <name evidence="8" type="primary">cbgA</name>
    <name evidence="8" type="ORF">CA85_17120</name>
</gene>
<dbReference type="InterPro" id="IPR013783">
    <property type="entry name" value="Ig-like_fold"/>
</dbReference>
<dbReference type="Pfam" id="PF02837">
    <property type="entry name" value="Glyco_hydro_2_N"/>
    <property type="match status" value="1"/>
</dbReference>
<evidence type="ECO:0000259" key="5">
    <source>
        <dbReference type="Pfam" id="PF00703"/>
    </source>
</evidence>
<evidence type="ECO:0000256" key="4">
    <source>
        <dbReference type="SAM" id="SignalP"/>
    </source>
</evidence>
<sequence length="762" mass="86141" precursor="true">MNLPMRSPFPSHLLLVGLGALIAFSPANNAHANRLENTPWQYTLEKPADGWQQADFDDSGWKSGQGGFGTRGTPNARVGTVWKTKNIWIRKTVSLDEVPAHPAILMHYDEDTEVYINGKLVLTKKGWADDYDAFSIDAADRDVLKAGENVLAVHCRQNSGGQFIDAHIVDGDNLPLLPKMKPFVSELISPWGSEVSADNVWQEYPRPQMVRNDWNNLNGNWDYAVTEIGQVDAPQEWDGEILVPFCLESKLGGVQELLSEDEVLWYHRTFSASRTDTERTLLHFEAVDYASEVFVNGTSVGKHVGGNTPFFFDVTDALQDGENQLVVRVEDATEAWQLNGKQRRNPGGIMYTQVSGIWQTVWIEQVPASYITDLTILTDANEGTIQVTPEFENGDAVAKVRVSVKDGDHEVANYSGKAGDIVLTIDDAKLWSPDSPHLYNLEVALLDSSDNVLDRVGSYAGIRTVGKTRDEDGHMRMTLNGEIIFHWGPLDQGWWPDGLLTPPSDEGMLFDIEWLKAAGFNMIRKHIKIEPRRYYYYCDKLGMMVWQDQVSGGKNPPWTRMAKNPTDAQWPAEQHEQFMLEFERMIDELESHPSIVVWGPFNEAWGQHQTMEVGKWTVERDPSRLVNIASGGNFWPVGDIADHHSYPHPNFPFDPARYKNFIKVVGEFGGHGYPVQGHLWDVSRNNWGYGGLPKTKAEYRDRYVKSLEILDELREKGIAAGVYTQTTDVEGEINGLMSYDRKVIKIPAEELKELHQRFFEEE</sequence>
<comment type="caution">
    <text evidence="8">The sequence shown here is derived from an EMBL/GenBank/DDBJ whole genome shotgun (WGS) entry which is preliminary data.</text>
</comment>
<dbReference type="GO" id="GO:0005975">
    <property type="term" value="P:carbohydrate metabolic process"/>
    <property type="evidence" value="ECO:0007669"/>
    <property type="project" value="InterPro"/>
</dbReference>
<proteinExistence type="inferred from homology"/>
<dbReference type="Gene3D" id="3.20.20.80">
    <property type="entry name" value="Glycosidases"/>
    <property type="match status" value="1"/>
</dbReference>
<dbReference type="InterPro" id="IPR008979">
    <property type="entry name" value="Galactose-bd-like_sf"/>
</dbReference>
<dbReference type="GO" id="GO:0004565">
    <property type="term" value="F:beta-galactosidase activity"/>
    <property type="evidence" value="ECO:0007669"/>
    <property type="project" value="UniProtKB-EC"/>
</dbReference>
<dbReference type="EMBL" id="SJPK01000003">
    <property type="protein sequence ID" value="TWT73244.1"/>
    <property type="molecule type" value="Genomic_DNA"/>
</dbReference>
<feature type="domain" description="Glycosyl hydrolases family 2 sugar binding" evidence="7">
    <location>
        <begin position="263"/>
        <end position="362"/>
    </location>
</feature>
<dbReference type="InterPro" id="IPR017853">
    <property type="entry name" value="GH"/>
</dbReference>
<dbReference type="InterPro" id="IPR051913">
    <property type="entry name" value="GH2_Domain-Containing"/>
</dbReference>
<dbReference type="Pfam" id="PF00703">
    <property type="entry name" value="Glyco_hydro_2"/>
    <property type="match status" value="1"/>
</dbReference>
<keyword evidence="3 8" id="KW-0326">Glycosidase</keyword>
<dbReference type="Gene3D" id="2.60.40.10">
    <property type="entry name" value="Immunoglobulins"/>
    <property type="match status" value="1"/>
</dbReference>
<evidence type="ECO:0000256" key="3">
    <source>
        <dbReference type="ARBA" id="ARBA00023295"/>
    </source>
</evidence>
<feature type="signal peptide" evidence="4">
    <location>
        <begin position="1"/>
        <end position="32"/>
    </location>
</feature>
<evidence type="ECO:0000256" key="2">
    <source>
        <dbReference type="ARBA" id="ARBA00022801"/>
    </source>
</evidence>
<dbReference type="InterPro" id="IPR006102">
    <property type="entry name" value="Ig-like_GH2"/>
</dbReference>
<keyword evidence="2 8" id="KW-0378">Hydrolase</keyword>
<feature type="domain" description="Glycoside hydrolase family 2 catalytic" evidence="6">
    <location>
        <begin position="507"/>
        <end position="631"/>
    </location>
</feature>
<feature type="domain" description="Glycoside hydrolase family 2 immunoglobulin-like beta-sandwich" evidence="5">
    <location>
        <begin position="370"/>
        <end position="463"/>
    </location>
</feature>
<evidence type="ECO:0000313" key="8">
    <source>
        <dbReference type="EMBL" id="TWT73244.1"/>
    </source>
</evidence>
<evidence type="ECO:0000256" key="1">
    <source>
        <dbReference type="ARBA" id="ARBA00007401"/>
    </source>
</evidence>
<name>A0A5C5YDS0_9BACT</name>
<accession>A0A5C5YDS0</accession>
<dbReference type="Pfam" id="PF02836">
    <property type="entry name" value="Glyco_hydro_2_C"/>
    <property type="match status" value="1"/>
</dbReference>
<evidence type="ECO:0000259" key="7">
    <source>
        <dbReference type="Pfam" id="PF02837"/>
    </source>
</evidence>
<dbReference type="SUPFAM" id="SSF49303">
    <property type="entry name" value="beta-Galactosidase/glucuronidase domain"/>
    <property type="match status" value="1"/>
</dbReference>
<keyword evidence="9" id="KW-1185">Reference proteome</keyword>
<dbReference type="EC" id="3.2.1.23" evidence="8"/>
<protein>
    <submittedName>
        <fullName evidence="8">Beta-galactosidase</fullName>
        <ecNumber evidence="8">3.2.1.23</ecNumber>
    </submittedName>
</protein>
<dbReference type="PANTHER" id="PTHR42732:SF2">
    <property type="entry name" value="BETA-MANNOSIDASE"/>
    <property type="match status" value="1"/>
</dbReference>
<evidence type="ECO:0000313" key="9">
    <source>
        <dbReference type="Proteomes" id="UP000318053"/>
    </source>
</evidence>
<comment type="similarity">
    <text evidence="1">Belongs to the glycosyl hydrolase 2 family.</text>
</comment>
<dbReference type="Gene3D" id="2.60.120.260">
    <property type="entry name" value="Galactose-binding domain-like"/>
    <property type="match status" value="2"/>
</dbReference>
<dbReference type="PANTHER" id="PTHR42732">
    <property type="entry name" value="BETA-GALACTOSIDASE"/>
    <property type="match status" value="1"/>
</dbReference>
<feature type="chain" id="PRO_5022907406" evidence="4">
    <location>
        <begin position="33"/>
        <end position="762"/>
    </location>
</feature>
<reference evidence="8 9" key="1">
    <citation type="submission" date="2019-02" db="EMBL/GenBank/DDBJ databases">
        <title>Deep-cultivation of Planctomycetes and their phenomic and genomic characterization uncovers novel biology.</title>
        <authorList>
            <person name="Wiegand S."/>
            <person name="Jogler M."/>
            <person name="Boedeker C."/>
            <person name="Pinto D."/>
            <person name="Vollmers J."/>
            <person name="Rivas-Marin E."/>
            <person name="Kohn T."/>
            <person name="Peeters S.H."/>
            <person name="Heuer A."/>
            <person name="Rast P."/>
            <person name="Oberbeckmann S."/>
            <person name="Bunk B."/>
            <person name="Jeske O."/>
            <person name="Meyerdierks A."/>
            <person name="Storesund J.E."/>
            <person name="Kallscheuer N."/>
            <person name="Luecker S."/>
            <person name="Lage O.M."/>
            <person name="Pohl T."/>
            <person name="Merkel B.J."/>
            <person name="Hornburger P."/>
            <person name="Mueller R.-W."/>
            <person name="Bruemmer F."/>
            <person name="Labrenz M."/>
            <person name="Spormann A.M."/>
            <person name="Op Den Camp H."/>
            <person name="Overmann J."/>
            <person name="Amann R."/>
            <person name="Jetten M.S.M."/>
            <person name="Mascher T."/>
            <person name="Medema M.H."/>
            <person name="Devos D.P."/>
            <person name="Kaster A.-K."/>
            <person name="Ovreas L."/>
            <person name="Rohde M."/>
            <person name="Galperin M.Y."/>
            <person name="Jogler C."/>
        </authorList>
    </citation>
    <scope>NUCLEOTIDE SEQUENCE [LARGE SCALE GENOMIC DNA]</scope>
    <source>
        <strain evidence="8 9">CA85</strain>
    </source>
</reference>
<organism evidence="8 9">
    <name type="scientific">Allorhodopirellula solitaria</name>
    <dbReference type="NCBI Taxonomy" id="2527987"/>
    <lineage>
        <taxon>Bacteria</taxon>
        <taxon>Pseudomonadati</taxon>
        <taxon>Planctomycetota</taxon>
        <taxon>Planctomycetia</taxon>
        <taxon>Pirellulales</taxon>
        <taxon>Pirellulaceae</taxon>
        <taxon>Allorhodopirellula</taxon>
    </lineage>
</organism>
<dbReference type="SUPFAM" id="SSF51445">
    <property type="entry name" value="(Trans)glycosidases"/>
    <property type="match status" value="1"/>
</dbReference>
<dbReference type="InterPro" id="IPR036156">
    <property type="entry name" value="Beta-gal/glucu_dom_sf"/>
</dbReference>
<dbReference type="InterPro" id="IPR006103">
    <property type="entry name" value="Glyco_hydro_2_cat"/>
</dbReference>